<protein>
    <submittedName>
        <fullName evidence="1">Uncharacterized protein</fullName>
    </submittedName>
</protein>
<dbReference type="VEuPathDB" id="FungiDB:PPTG_09470"/>
<proteinExistence type="predicted"/>
<accession>W2LTP4</accession>
<gene>
    <name evidence="1" type="ORF">L917_02472</name>
</gene>
<sequence length="68" mass="7809">MDVITLFPLAKKSLSERNDPLVNVLHVILVNEHSEKANLLEPAEMYLESVDQSLRPHNTRRVTFSVRP</sequence>
<evidence type="ECO:0000313" key="1">
    <source>
        <dbReference type="EMBL" id="ETM00859.1"/>
    </source>
</evidence>
<dbReference type="AlphaFoldDB" id="W2LTP4"/>
<dbReference type="EMBL" id="KI677871">
    <property type="protein sequence ID" value="ETM00859.1"/>
    <property type="molecule type" value="Genomic_DNA"/>
</dbReference>
<reference evidence="1" key="1">
    <citation type="submission" date="2013-11" db="EMBL/GenBank/DDBJ databases">
        <title>The Genome Sequence of Phytophthora parasitica CHvinca01.</title>
        <authorList>
            <consortium name="The Broad Institute Genomics Platform"/>
            <person name="Russ C."/>
            <person name="Tyler B."/>
            <person name="Panabieres F."/>
            <person name="Shan W."/>
            <person name="Tripathy S."/>
            <person name="Grunwald N."/>
            <person name="Machado M."/>
            <person name="Johnson C.S."/>
            <person name="Arredondo F."/>
            <person name="Hong C."/>
            <person name="Coffey M."/>
            <person name="Young S.K."/>
            <person name="Zeng Q."/>
            <person name="Gargeya S."/>
            <person name="Fitzgerald M."/>
            <person name="Abouelleil A."/>
            <person name="Alvarado L."/>
            <person name="Chapman S.B."/>
            <person name="Gainer-Dewar J."/>
            <person name="Goldberg J."/>
            <person name="Griggs A."/>
            <person name="Gujja S."/>
            <person name="Hansen M."/>
            <person name="Howarth C."/>
            <person name="Imamovic A."/>
            <person name="Ireland A."/>
            <person name="Larimer J."/>
            <person name="McCowan C."/>
            <person name="Murphy C."/>
            <person name="Pearson M."/>
            <person name="Poon T.W."/>
            <person name="Priest M."/>
            <person name="Roberts A."/>
            <person name="Saif S."/>
            <person name="Shea T."/>
            <person name="Sykes S."/>
            <person name="Wortman J."/>
            <person name="Nusbaum C."/>
            <person name="Birren B."/>
        </authorList>
    </citation>
    <scope>NUCLEOTIDE SEQUENCE [LARGE SCALE GENOMIC DNA]</scope>
    <source>
        <strain evidence="1">CHvinca01</strain>
    </source>
</reference>
<dbReference type="OrthoDB" id="143781at2759"/>
<organism evidence="1">
    <name type="scientific">Phytophthora nicotianae</name>
    <name type="common">Potato buckeye rot agent</name>
    <name type="synonym">Phytophthora parasitica</name>
    <dbReference type="NCBI Taxonomy" id="4792"/>
    <lineage>
        <taxon>Eukaryota</taxon>
        <taxon>Sar</taxon>
        <taxon>Stramenopiles</taxon>
        <taxon>Oomycota</taxon>
        <taxon>Peronosporomycetes</taxon>
        <taxon>Peronosporales</taxon>
        <taxon>Peronosporaceae</taxon>
        <taxon>Phytophthora</taxon>
    </lineage>
</organism>
<name>W2LTP4_PHYNI</name>
<dbReference type="Proteomes" id="UP000054423">
    <property type="component" value="Unassembled WGS sequence"/>
</dbReference>